<name>A0A6C0C9K7_9ZZZZ</name>
<accession>A0A6C0C9K7</accession>
<sequence length="145" mass="16636">MIFFNLGTSIILTYYHLQMTKQLPRFALLEPLSSSETAQLCIPQFGLLEPLSSSETTQLCLPRFAELEQYTNILTDPILLIERVESEEDAIEKINAIFSAFGKEKHVDFEGLECDPARNDLQKVKAAFPDHIVTLREWGHSIRFY</sequence>
<evidence type="ECO:0000313" key="1">
    <source>
        <dbReference type="EMBL" id="QHT01426.1"/>
    </source>
</evidence>
<proteinExistence type="predicted"/>
<protein>
    <submittedName>
        <fullName evidence="1">Uncharacterized protein</fullName>
    </submittedName>
</protein>
<dbReference type="EMBL" id="MN739372">
    <property type="protein sequence ID" value="QHT01426.1"/>
    <property type="molecule type" value="Genomic_DNA"/>
</dbReference>
<organism evidence="1">
    <name type="scientific">viral metagenome</name>
    <dbReference type="NCBI Taxonomy" id="1070528"/>
    <lineage>
        <taxon>unclassified sequences</taxon>
        <taxon>metagenomes</taxon>
        <taxon>organismal metagenomes</taxon>
    </lineage>
</organism>
<reference evidence="1" key="1">
    <citation type="journal article" date="2020" name="Nature">
        <title>Giant virus diversity and host interactions through global metagenomics.</title>
        <authorList>
            <person name="Schulz F."/>
            <person name="Roux S."/>
            <person name="Paez-Espino D."/>
            <person name="Jungbluth S."/>
            <person name="Walsh D.A."/>
            <person name="Denef V.J."/>
            <person name="McMahon K.D."/>
            <person name="Konstantinidis K.T."/>
            <person name="Eloe-Fadrosh E.A."/>
            <person name="Kyrpides N.C."/>
            <person name="Woyke T."/>
        </authorList>
    </citation>
    <scope>NUCLEOTIDE SEQUENCE</scope>
    <source>
        <strain evidence="1">GVMAG-M-3300020192-26</strain>
    </source>
</reference>
<dbReference type="AlphaFoldDB" id="A0A6C0C9K7"/>